<feature type="compositionally biased region" description="Low complexity" evidence="1">
    <location>
        <begin position="34"/>
        <end position="45"/>
    </location>
</feature>
<feature type="compositionally biased region" description="Basic and acidic residues" evidence="1">
    <location>
        <begin position="106"/>
        <end position="165"/>
    </location>
</feature>
<reference evidence="4" key="1">
    <citation type="journal article" date="2016" name="Nature">
        <title>The genome of the seagrass Zostera marina reveals angiosperm adaptation to the sea.</title>
        <authorList>
            <person name="Olsen J.L."/>
            <person name="Rouze P."/>
            <person name="Verhelst B."/>
            <person name="Lin Y.-C."/>
            <person name="Bayer T."/>
            <person name="Collen J."/>
            <person name="Dattolo E."/>
            <person name="De Paoli E."/>
            <person name="Dittami S."/>
            <person name="Maumus F."/>
            <person name="Michel G."/>
            <person name="Kersting A."/>
            <person name="Lauritano C."/>
            <person name="Lohaus R."/>
            <person name="Toepel M."/>
            <person name="Tonon T."/>
            <person name="Vanneste K."/>
            <person name="Amirebrahimi M."/>
            <person name="Brakel J."/>
            <person name="Bostroem C."/>
            <person name="Chovatia M."/>
            <person name="Grimwood J."/>
            <person name="Jenkins J.W."/>
            <person name="Jueterbock A."/>
            <person name="Mraz A."/>
            <person name="Stam W.T."/>
            <person name="Tice H."/>
            <person name="Bornberg-Bauer E."/>
            <person name="Green P.J."/>
            <person name="Pearson G.A."/>
            <person name="Procaccini G."/>
            <person name="Duarte C.M."/>
            <person name="Schmutz J."/>
            <person name="Reusch T.B.H."/>
            <person name="Van de Peer Y."/>
        </authorList>
    </citation>
    <scope>NUCLEOTIDE SEQUENCE [LARGE SCALE GENOMIC DNA]</scope>
    <source>
        <strain evidence="4">cv. Finnish</strain>
    </source>
</reference>
<keyword evidence="4" id="KW-1185">Reference proteome</keyword>
<feature type="compositionally biased region" description="Basic and acidic residues" evidence="1">
    <location>
        <begin position="46"/>
        <end position="56"/>
    </location>
</feature>
<evidence type="ECO:0000313" key="4">
    <source>
        <dbReference type="Proteomes" id="UP000036987"/>
    </source>
</evidence>
<feature type="domain" description="Small acidic protein-like" evidence="2">
    <location>
        <begin position="367"/>
        <end position="430"/>
    </location>
</feature>
<dbReference type="InterPro" id="IPR028124">
    <property type="entry name" value="SMAP_dom"/>
</dbReference>
<accession>A0A0K9PDW0</accession>
<dbReference type="STRING" id="29655.A0A0K9PDW0"/>
<dbReference type="OrthoDB" id="786972at2759"/>
<organism evidence="3 4">
    <name type="scientific">Zostera marina</name>
    <name type="common">Eelgrass</name>
    <dbReference type="NCBI Taxonomy" id="29655"/>
    <lineage>
        <taxon>Eukaryota</taxon>
        <taxon>Viridiplantae</taxon>
        <taxon>Streptophyta</taxon>
        <taxon>Embryophyta</taxon>
        <taxon>Tracheophyta</taxon>
        <taxon>Spermatophyta</taxon>
        <taxon>Magnoliopsida</taxon>
        <taxon>Liliopsida</taxon>
        <taxon>Zosteraceae</taxon>
        <taxon>Zostera</taxon>
    </lineage>
</organism>
<dbReference type="AlphaFoldDB" id="A0A0K9PDW0"/>
<dbReference type="PANTHER" id="PTHR22426">
    <property type="entry name" value="ARGININE_SERINE-RICH COILED-COIL PROTEIN 2"/>
    <property type="match status" value="1"/>
</dbReference>
<name>A0A0K9PDW0_ZOSMR</name>
<evidence type="ECO:0000259" key="2">
    <source>
        <dbReference type="Pfam" id="PF15477"/>
    </source>
</evidence>
<proteinExistence type="predicted"/>
<dbReference type="EMBL" id="LFYR01000980">
    <property type="protein sequence ID" value="KMZ66442.1"/>
    <property type="molecule type" value="Genomic_DNA"/>
</dbReference>
<evidence type="ECO:0000256" key="1">
    <source>
        <dbReference type="SAM" id="MobiDB-lite"/>
    </source>
</evidence>
<dbReference type="Pfam" id="PF15477">
    <property type="entry name" value="SMAP"/>
    <property type="match status" value="1"/>
</dbReference>
<sequence>MDPILDNDASNPKTSFRKLPNDPSGRSYRRHSPSRCMDSSSSSSDESSKYGQDHARQLASRDNYGHRRRDDRKELDRDPHNRHGRSGRDHRDSEREHRVYQKSYHSGRESRDGHDHLKEEDRSKWFDRNSENYSRDRYDNSHRSNNSRHLEWDRKKDRGAQDEKRNRHRSPGKLTSDGAHTNSRDSNSIYMKSTHRTGGKESSGHNESLNRRKLEKEWEYDQYSKELENIPNKGFNDAADKGVFLDNEEQNILVKRHKSSHVESVGRVKLPLKWKSVTEDEETESNSKKVKGTISKFSNEPIISSSSLQEEAAPDLSAAKVAVMKAAELVNKNITGGVGFMSTDQKKKLLWGNKKKTVPEESASHRWDQPLFSDNERQEKFNKLMGVKGAVSKAETKDGGNLLVEKVEMDLEKQYTAGLRRRDGRTVGLGL</sequence>
<feature type="compositionally biased region" description="Polar residues" evidence="1">
    <location>
        <begin position="178"/>
        <end position="191"/>
    </location>
</feature>
<protein>
    <recommendedName>
        <fullName evidence="2">Small acidic protein-like domain-containing protein</fullName>
    </recommendedName>
</protein>
<feature type="compositionally biased region" description="Basic and acidic residues" evidence="1">
    <location>
        <begin position="198"/>
        <end position="210"/>
    </location>
</feature>
<feature type="region of interest" description="Disordered" evidence="1">
    <location>
        <begin position="1"/>
        <end position="210"/>
    </location>
</feature>
<feature type="compositionally biased region" description="Basic and acidic residues" evidence="1">
    <location>
        <begin position="71"/>
        <end position="99"/>
    </location>
</feature>
<comment type="caution">
    <text evidence="3">The sequence shown here is derived from an EMBL/GenBank/DDBJ whole genome shotgun (WGS) entry which is preliminary data.</text>
</comment>
<dbReference type="OMA" id="QEEMFKN"/>
<dbReference type="Proteomes" id="UP000036987">
    <property type="component" value="Unassembled WGS sequence"/>
</dbReference>
<dbReference type="PANTHER" id="PTHR22426:SF2">
    <property type="entry name" value="ARGININE_SERINE-RICH COILED-COIL PROTEIN 2"/>
    <property type="match status" value="1"/>
</dbReference>
<evidence type="ECO:0000313" key="3">
    <source>
        <dbReference type="EMBL" id="KMZ66442.1"/>
    </source>
</evidence>
<gene>
    <name evidence="3" type="ORF">ZOSMA_29G00920</name>
</gene>